<accession>A0ABW2L580</accession>
<evidence type="ECO:0000313" key="2">
    <source>
        <dbReference type="Proteomes" id="UP001596472"/>
    </source>
</evidence>
<organism evidence="1 2">
    <name type="scientific">Haloferula chungangensis</name>
    <dbReference type="NCBI Taxonomy" id="1048331"/>
    <lineage>
        <taxon>Bacteria</taxon>
        <taxon>Pseudomonadati</taxon>
        <taxon>Verrucomicrobiota</taxon>
        <taxon>Verrucomicrobiia</taxon>
        <taxon>Verrucomicrobiales</taxon>
        <taxon>Verrucomicrobiaceae</taxon>
        <taxon>Haloferula</taxon>
    </lineage>
</organism>
<dbReference type="InterPro" id="IPR036583">
    <property type="entry name" value="23S_rRNA_IVS_sf"/>
</dbReference>
<evidence type="ECO:0008006" key="3">
    <source>
        <dbReference type="Google" id="ProtNLM"/>
    </source>
</evidence>
<dbReference type="Proteomes" id="UP001596472">
    <property type="component" value="Unassembled WGS sequence"/>
</dbReference>
<comment type="caution">
    <text evidence="1">The sequence shown here is derived from an EMBL/GenBank/DDBJ whole genome shotgun (WGS) entry which is preliminary data.</text>
</comment>
<protein>
    <recommendedName>
        <fullName evidence="3">Four helix bundle protein</fullName>
    </recommendedName>
</protein>
<dbReference type="EMBL" id="JBHTBS010000001">
    <property type="protein sequence ID" value="MFC7336300.1"/>
    <property type="molecule type" value="Genomic_DNA"/>
</dbReference>
<dbReference type="Gene3D" id="1.20.1440.60">
    <property type="entry name" value="23S rRNA-intervening sequence"/>
    <property type="match status" value="1"/>
</dbReference>
<evidence type="ECO:0000313" key="1">
    <source>
        <dbReference type="EMBL" id="MFC7336300.1"/>
    </source>
</evidence>
<proteinExistence type="predicted"/>
<reference evidence="2" key="1">
    <citation type="journal article" date="2019" name="Int. J. Syst. Evol. Microbiol.">
        <title>The Global Catalogue of Microorganisms (GCM) 10K type strain sequencing project: providing services to taxonomists for standard genome sequencing and annotation.</title>
        <authorList>
            <consortium name="The Broad Institute Genomics Platform"/>
            <consortium name="The Broad Institute Genome Sequencing Center for Infectious Disease"/>
            <person name="Wu L."/>
            <person name="Ma J."/>
        </authorList>
    </citation>
    <scope>NUCLEOTIDE SEQUENCE [LARGE SCALE GENOMIC DNA]</scope>
    <source>
        <strain evidence="2">CGMCC 4.1467</strain>
    </source>
</reference>
<name>A0ABW2L580_9BACT</name>
<sequence length="77" mass="8822">MNNERNGDEGISPDDSLYRYRISKREARESGFWLSLLANCNDLNQSASHRLDILLGESKQIVRILSSIIDNKQQTLN</sequence>
<gene>
    <name evidence="1" type="ORF">ACFQY0_03855</name>
</gene>
<dbReference type="SUPFAM" id="SSF158446">
    <property type="entry name" value="IVS-encoded protein-like"/>
    <property type="match status" value="1"/>
</dbReference>
<keyword evidence="2" id="KW-1185">Reference proteome</keyword>